<evidence type="ECO:0000313" key="2">
    <source>
        <dbReference type="EMBL" id="KAK3193103.1"/>
    </source>
</evidence>
<evidence type="ECO:0000313" key="3">
    <source>
        <dbReference type="Proteomes" id="UP001281410"/>
    </source>
</evidence>
<feature type="chain" id="PRO_5042180549" description="Endonuclease/exonuclease/phosphatase domain-containing protein" evidence="1">
    <location>
        <begin position="17"/>
        <end position="378"/>
    </location>
</feature>
<dbReference type="InterPro" id="IPR036691">
    <property type="entry name" value="Endo/exonu/phosph_ase_sf"/>
</dbReference>
<protein>
    <recommendedName>
        <fullName evidence="4">Endonuclease/exonuclease/phosphatase domain-containing protein</fullName>
    </recommendedName>
</protein>
<evidence type="ECO:0000256" key="1">
    <source>
        <dbReference type="SAM" id="SignalP"/>
    </source>
</evidence>
<gene>
    <name evidence="2" type="ORF">Dsin_024413</name>
</gene>
<sequence length="378" mass="43336">MKILCWSALGLCSTRAFQVLLSYKKAHSPEVIFIMETKTNNVRMKAIRVKLGFAGKLVADCNGRSGGICLLWTDSVDLSSLLFVPRRFIGFYGYPEACQRHHSWTLLRRLHSMAVLPWIFWGDFNEIINNAENEGGIQKPSSQLNTFHYALDLCGLQDLGFEGPPFMWCSKRVCSDMFQERLDRFVSNFQWMNLFGNSKVSHLEFSKSDHIPILREVWQLNDVPLVNSPGCHCCFQFEECWADLRECAVVIEENWDASYGGSNMSSVVLSINRCTYQLGKWYSGKKRGWLQDIKLKQLELHIVNLVNFDKNDKTSWTESTLSLWWTELTRQVSKTQHLELDVVASGTGRGVPLFYYGRRKVPSVLSGIFYAGEPDSIH</sequence>
<dbReference type="EMBL" id="JANJYJ010000008">
    <property type="protein sequence ID" value="KAK3193103.1"/>
    <property type="molecule type" value="Genomic_DNA"/>
</dbReference>
<name>A0AAD9ZVA6_9ROSI</name>
<dbReference type="AlphaFoldDB" id="A0AAD9ZVA6"/>
<dbReference type="PANTHER" id="PTHR33710">
    <property type="entry name" value="BNAC02G09200D PROTEIN"/>
    <property type="match status" value="1"/>
</dbReference>
<accession>A0AAD9ZVA6</accession>
<evidence type="ECO:0008006" key="4">
    <source>
        <dbReference type="Google" id="ProtNLM"/>
    </source>
</evidence>
<feature type="signal peptide" evidence="1">
    <location>
        <begin position="1"/>
        <end position="16"/>
    </location>
</feature>
<keyword evidence="3" id="KW-1185">Reference proteome</keyword>
<dbReference type="Gene3D" id="3.60.10.10">
    <property type="entry name" value="Endonuclease/exonuclease/phosphatase"/>
    <property type="match status" value="1"/>
</dbReference>
<dbReference type="SUPFAM" id="SSF56219">
    <property type="entry name" value="DNase I-like"/>
    <property type="match status" value="1"/>
</dbReference>
<proteinExistence type="predicted"/>
<dbReference type="Proteomes" id="UP001281410">
    <property type="component" value="Unassembled WGS sequence"/>
</dbReference>
<organism evidence="2 3">
    <name type="scientific">Dipteronia sinensis</name>
    <dbReference type="NCBI Taxonomy" id="43782"/>
    <lineage>
        <taxon>Eukaryota</taxon>
        <taxon>Viridiplantae</taxon>
        <taxon>Streptophyta</taxon>
        <taxon>Embryophyta</taxon>
        <taxon>Tracheophyta</taxon>
        <taxon>Spermatophyta</taxon>
        <taxon>Magnoliopsida</taxon>
        <taxon>eudicotyledons</taxon>
        <taxon>Gunneridae</taxon>
        <taxon>Pentapetalae</taxon>
        <taxon>rosids</taxon>
        <taxon>malvids</taxon>
        <taxon>Sapindales</taxon>
        <taxon>Sapindaceae</taxon>
        <taxon>Hippocastanoideae</taxon>
        <taxon>Acereae</taxon>
        <taxon>Dipteronia</taxon>
    </lineage>
</organism>
<comment type="caution">
    <text evidence="2">The sequence shown here is derived from an EMBL/GenBank/DDBJ whole genome shotgun (WGS) entry which is preliminary data.</text>
</comment>
<keyword evidence="1" id="KW-0732">Signal</keyword>
<dbReference type="PANTHER" id="PTHR33710:SF62">
    <property type="entry name" value="DUF4283 DOMAIN PROTEIN"/>
    <property type="match status" value="1"/>
</dbReference>
<reference evidence="2" key="1">
    <citation type="journal article" date="2023" name="Plant J.">
        <title>Genome sequences and population genomics provide insights into the demographic history, inbreeding, and mutation load of two 'living fossil' tree species of Dipteronia.</title>
        <authorList>
            <person name="Feng Y."/>
            <person name="Comes H.P."/>
            <person name="Chen J."/>
            <person name="Zhu S."/>
            <person name="Lu R."/>
            <person name="Zhang X."/>
            <person name="Li P."/>
            <person name="Qiu J."/>
            <person name="Olsen K.M."/>
            <person name="Qiu Y."/>
        </authorList>
    </citation>
    <scope>NUCLEOTIDE SEQUENCE</scope>
    <source>
        <strain evidence="2">NBL</strain>
    </source>
</reference>